<evidence type="ECO:0000256" key="2">
    <source>
        <dbReference type="ARBA" id="ARBA00007165"/>
    </source>
</evidence>
<evidence type="ECO:0000313" key="8">
    <source>
        <dbReference type="EMBL" id="MBM7510446.1"/>
    </source>
</evidence>
<dbReference type="EMBL" id="JAFBBZ010000001">
    <property type="protein sequence ID" value="MBM7510446.1"/>
    <property type="molecule type" value="Genomic_DNA"/>
</dbReference>
<dbReference type="RefSeq" id="WP_193668885.1">
    <property type="nucleotide sequence ID" value="NZ_JACDTV010000006.1"/>
</dbReference>
<gene>
    <name evidence="8" type="ORF">JOE61_004260</name>
</gene>
<reference evidence="8 9" key="1">
    <citation type="submission" date="2021-01" db="EMBL/GenBank/DDBJ databases">
        <title>Sequencing the genomes of 1000 actinobacteria strains.</title>
        <authorList>
            <person name="Klenk H.-P."/>
        </authorList>
    </citation>
    <scope>NUCLEOTIDE SEQUENCE [LARGE SCALE GENOMIC DNA]</scope>
    <source>
        <strain evidence="8 9">DSM 18239</strain>
    </source>
</reference>
<dbReference type="Pfam" id="PF02104">
    <property type="entry name" value="SURF1"/>
    <property type="match status" value="1"/>
</dbReference>
<dbReference type="CDD" id="cd06662">
    <property type="entry name" value="SURF1"/>
    <property type="match status" value="1"/>
</dbReference>
<comment type="caution">
    <text evidence="6">Lacks conserved residue(s) required for the propagation of feature annotation.</text>
</comment>
<dbReference type="Proteomes" id="UP000732378">
    <property type="component" value="Unassembled WGS sequence"/>
</dbReference>
<feature type="transmembrane region" description="Helical" evidence="6">
    <location>
        <begin position="214"/>
        <end position="236"/>
    </location>
</feature>
<dbReference type="InterPro" id="IPR002994">
    <property type="entry name" value="Surf1/Shy1"/>
</dbReference>
<accession>A0ABS2MGY2</accession>
<evidence type="ECO:0000256" key="4">
    <source>
        <dbReference type="ARBA" id="ARBA00022989"/>
    </source>
</evidence>
<sequence length="272" mass="30214">MRSFRFMLSRRWLLFALAVVVLAAGSWWLGQWQFDRLEQRKADNAVVRANEEQAPVPVEQVLSPGGDVDEDDEWRVVTATGTYSPEDTVIVRYRTREGASGVDVVVPLVTGSGTTLLVDRGWLATRAAGTTRPDDVPEPPAGEVEISGWVRADGSGDSTTVSDLSTRAVSSERIGEAIDREVYGGFVDLRSEDPEPATALEPVELPELDNGPHFFYGLQWWFFGLLAVGGFLYLAWDERRGPRRRRTSSREDADDETPAQPRADTSSTNWVR</sequence>
<evidence type="ECO:0000256" key="3">
    <source>
        <dbReference type="ARBA" id="ARBA00022692"/>
    </source>
</evidence>
<comment type="similarity">
    <text evidence="2 6">Belongs to the SURF1 family.</text>
</comment>
<evidence type="ECO:0000313" key="9">
    <source>
        <dbReference type="Proteomes" id="UP000732378"/>
    </source>
</evidence>
<name>A0ABS2MGY2_9ACTN</name>
<keyword evidence="3 6" id="KW-0812">Transmembrane</keyword>
<dbReference type="PROSITE" id="PS50895">
    <property type="entry name" value="SURF1"/>
    <property type="match status" value="1"/>
</dbReference>
<comment type="subcellular location">
    <subcellularLocation>
        <location evidence="6">Cell membrane</location>
        <topology evidence="6">Multi-pass membrane protein</topology>
    </subcellularLocation>
    <subcellularLocation>
        <location evidence="1">Membrane</location>
    </subcellularLocation>
</comment>
<keyword evidence="5 6" id="KW-0472">Membrane</keyword>
<comment type="caution">
    <text evidence="8">The sequence shown here is derived from an EMBL/GenBank/DDBJ whole genome shotgun (WGS) entry which is preliminary data.</text>
</comment>
<feature type="compositionally biased region" description="Polar residues" evidence="7">
    <location>
        <begin position="263"/>
        <end position="272"/>
    </location>
</feature>
<evidence type="ECO:0000256" key="6">
    <source>
        <dbReference type="RuleBase" id="RU363076"/>
    </source>
</evidence>
<keyword evidence="9" id="KW-1185">Reference proteome</keyword>
<keyword evidence="6" id="KW-1003">Cell membrane</keyword>
<dbReference type="PANTHER" id="PTHR23427:SF2">
    <property type="entry name" value="SURFEIT LOCUS PROTEIN 1"/>
    <property type="match status" value="1"/>
</dbReference>
<proteinExistence type="inferred from homology"/>
<dbReference type="InterPro" id="IPR045214">
    <property type="entry name" value="Surf1/Surf4"/>
</dbReference>
<keyword evidence="4 6" id="KW-1133">Transmembrane helix</keyword>
<organism evidence="8 9">
    <name type="scientific">Nocardioides salarius</name>
    <dbReference type="NCBI Taxonomy" id="374513"/>
    <lineage>
        <taxon>Bacteria</taxon>
        <taxon>Bacillati</taxon>
        <taxon>Actinomycetota</taxon>
        <taxon>Actinomycetes</taxon>
        <taxon>Propionibacteriales</taxon>
        <taxon>Nocardioidaceae</taxon>
        <taxon>Nocardioides</taxon>
    </lineage>
</organism>
<feature type="region of interest" description="Disordered" evidence="7">
    <location>
        <begin position="242"/>
        <end position="272"/>
    </location>
</feature>
<evidence type="ECO:0000256" key="7">
    <source>
        <dbReference type="SAM" id="MobiDB-lite"/>
    </source>
</evidence>
<dbReference type="PANTHER" id="PTHR23427">
    <property type="entry name" value="SURFEIT LOCUS PROTEIN"/>
    <property type="match status" value="1"/>
</dbReference>
<evidence type="ECO:0000256" key="1">
    <source>
        <dbReference type="ARBA" id="ARBA00004370"/>
    </source>
</evidence>
<evidence type="ECO:0000256" key="5">
    <source>
        <dbReference type="ARBA" id="ARBA00023136"/>
    </source>
</evidence>
<protein>
    <recommendedName>
        <fullName evidence="6">SURF1-like protein</fullName>
    </recommendedName>
</protein>